<comment type="caution">
    <text evidence="2">The sequence shown here is derived from an EMBL/GenBank/DDBJ whole genome shotgun (WGS) entry which is preliminary data.</text>
</comment>
<gene>
    <name evidence="2" type="ORF">LCGC14_1719580</name>
</gene>
<dbReference type="EMBL" id="LAZR01015453">
    <property type="protein sequence ID" value="KKM12891.1"/>
    <property type="molecule type" value="Genomic_DNA"/>
</dbReference>
<proteinExistence type="predicted"/>
<feature type="compositionally biased region" description="Basic and acidic residues" evidence="1">
    <location>
        <begin position="66"/>
        <end position="79"/>
    </location>
</feature>
<dbReference type="AlphaFoldDB" id="A0A0F9JTC6"/>
<reference evidence="2" key="1">
    <citation type="journal article" date="2015" name="Nature">
        <title>Complex archaea that bridge the gap between prokaryotes and eukaryotes.</title>
        <authorList>
            <person name="Spang A."/>
            <person name="Saw J.H."/>
            <person name="Jorgensen S.L."/>
            <person name="Zaremba-Niedzwiedzka K."/>
            <person name="Martijn J."/>
            <person name="Lind A.E."/>
            <person name="van Eijk R."/>
            <person name="Schleper C."/>
            <person name="Guy L."/>
            <person name="Ettema T.J."/>
        </authorList>
    </citation>
    <scope>NUCLEOTIDE SEQUENCE</scope>
</reference>
<protein>
    <submittedName>
        <fullName evidence="2">Uncharacterized protein</fullName>
    </submittedName>
</protein>
<evidence type="ECO:0000256" key="1">
    <source>
        <dbReference type="SAM" id="MobiDB-lite"/>
    </source>
</evidence>
<evidence type="ECO:0000313" key="2">
    <source>
        <dbReference type="EMBL" id="KKM12891.1"/>
    </source>
</evidence>
<name>A0A0F9JTC6_9ZZZZ</name>
<sequence>METKDRRAAFGAWLSARLSRAKRIMPFARLWRKETTAHALPPEEAAKEYERHQRLIKQLAPETLQDTEKLDTKEISSGS</sequence>
<accession>A0A0F9JTC6</accession>
<feature type="region of interest" description="Disordered" evidence="1">
    <location>
        <begin position="58"/>
        <end position="79"/>
    </location>
</feature>
<organism evidence="2">
    <name type="scientific">marine sediment metagenome</name>
    <dbReference type="NCBI Taxonomy" id="412755"/>
    <lineage>
        <taxon>unclassified sequences</taxon>
        <taxon>metagenomes</taxon>
        <taxon>ecological metagenomes</taxon>
    </lineage>
</organism>